<keyword evidence="10" id="KW-0418">Kinase</keyword>
<dbReference type="PANTHER" id="PTHR43030">
    <property type="entry name" value="PHOSPHOENOLPYRUVATE SYNTHASE"/>
    <property type="match status" value="1"/>
</dbReference>
<dbReference type="EC" id="2.7.9.2" evidence="5"/>
<comment type="pathway">
    <text evidence="3">Carbohydrate biosynthesis; gluconeogenesis.</text>
</comment>
<dbReference type="PANTHER" id="PTHR43030:SF1">
    <property type="entry name" value="PHOSPHOENOLPYRUVATE SYNTHASE"/>
    <property type="match status" value="1"/>
</dbReference>
<evidence type="ECO:0000256" key="1">
    <source>
        <dbReference type="ARBA" id="ARBA00001946"/>
    </source>
</evidence>
<keyword evidence="11" id="KW-0067">ATP-binding</keyword>
<protein>
    <recommendedName>
        <fullName evidence="6">Phosphoenolpyruvate synthase</fullName>
        <ecNumber evidence="5">2.7.9.2</ecNumber>
    </recommendedName>
    <alternativeName>
        <fullName evidence="13">Pyruvate, water dikinase</fullName>
    </alternativeName>
</protein>
<evidence type="ECO:0000256" key="8">
    <source>
        <dbReference type="ARBA" id="ARBA00022723"/>
    </source>
</evidence>
<dbReference type="InterPro" id="IPR002192">
    <property type="entry name" value="PPDK_AMP/ATP-bd"/>
</dbReference>
<dbReference type="AlphaFoldDB" id="A0A6S6S805"/>
<gene>
    <name evidence="16" type="ORF">HELGO_WM11418</name>
</gene>
<comment type="catalytic activity">
    <reaction evidence="14">
        <text>pyruvate + ATP + H2O = phosphoenolpyruvate + AMP + phosphate + 2 H(+)</text>
        <dbReference type="Rhea" id="RHEA:11364"/>
        <dbReference type="ChEBI" id="CHEBI:15361"/>
        <dbReference type="ChEBI" id="CHEBI:15377"/>
        <dbReference type="ChEBI" id="CHEBI:15378"/>
        <dbReference type="ChEBI" id="CHEBI:30616"/>
        <dbReference type="ChEBI" id="CHEBI:43474"/>
        <dbReference type="ChEBI" id="CHEBI:58702"/>
        <dbReference type="ChEBI" id="CHEBI:456215"/>
        <dbReference type="EC" id="2.7.9.2"/>
    </reaction>
</comment>
<reference evidence="16" key="1">
    <citation type="submission" date="2020-01" db="EMBL/GenBank/DDBJ databases">
        <authorList>
            <person name="Meier V. D."/>
            <person name="Meier V D."/>
        </authorList>
    </citation>
    <scope>NUCLEOTIDE SEQUENCE</scope>
    <source>
        <strain evidence="16">HLG_WM_MAG_10</strain>
    </source>
</reference>
<dbReference type="InterPro" id="IPR013815">
    <property type="entry name" value="ATP_grasp_subdomain_1"/>
</dbReference>
<keyword evidence="12" id="KW-0460">Magnesium</keyword>
<evidence type="ECO:0000256" key="9">
    <source>
        <dbReference type="ARBA" id="ARBA00022741"/>
    </source>
</evidence>
<evidence type="ECO:0000256" key="3">
    <source>
        <dbReference type="ARBA" id="ARBA00004742"/>
    </source>
</evidence>
<feature type="non-terminal residue" evidence="16">
    <location>
        <position position="642"/>
    </location>
</feature>
<comment type="cofactor">
    <cofactor evidence="1">
        <name>Mg(2+)</name>
        <dbReference type="ChEBI" id="CHEBI:18420"/>
    </cofactor>
</comment>
<dbReference type="GO" id="GO:0005524">
    <property type="term" value="F:ATP binding"/>
    <property type="evidence" value="ECO:0007669"/>
    <property type="project" value="UniProtKB-KW"/>
</dbReference>
<dbReference type="EMBL" id="CACVAQ010000065">
    <property type="protein sequence ID" value="CAA6801587.1"/>
    <property type="molecule type" value="Genomic_DNA"/>
</dbReference>
<accession>A0A6S6S805</accession>
<sequence>MNILLIRMLPICLLLLLCFQTKGQEVFKQKQYQFISYDKIPTWKGLAANWNQSKAVVHLFDVEKYKGHGNFVCYGLKTGLRFSQFKELVRHPNKRVYLPIFLYDLRTMPVKKGSQKYTWAVRVEDYSYTDDRLSMERDFVRLMKAVEDYIQTQIPNAGKGIAILAGSSASLPNLTIRAGVERAGYATMTLGELIATTKTLTTNEKKGRTSLSQGTLETNILNEGTAVGYLRLVKKGNEAKVKSDFKNILLYQRIPYRVPIANGILTLAPQTPFSHINLLAKNRGTINAYVTTELPSDFLTQYENKLVKITCKKQGGEDRLTIEKIAKKEAEIHWSKQGKLKVVIPKPDLSVTSFSHFKTGARSVQNVTCIGAKASNYALLYHELPEWTRPGFAIPFYFYFKTIQACGADQLIKTFLADKKNYSTEEIEKALEAIRAKIATASLDAAVFNELESICTQYYKGKKVRLRSSTNCEDLAEFNGAGLYVSKGFWVGSERAVIQRKILEVYASLWLLRAFEERDFFGIEHDQVAMGILINEAFPDEYANGVALTLPNVDGTPTIHINTQYGELSVTNPEGAEMPEVIYFRQLDSKWYVTESKSSVHNIFVDNPSLTPLVRQLQKACAKIDALLRKNVVDSENYGVDI</sequence>
<evidence type="ECO:0000256" key="14">
    <source>
        <dbReference type="ARBA" id="ARBA00047700"/>
    </source>
</evidence>
<evidence type="ECO:0000256" key="11">
    <source>
        <dbReference type="ARBA" id="ARBA00022840"/>
    </source>
</evidence>
<evidence type="ECO:0000256" key="2">
    <source>
        <dbReference type="ARBA" id="ARBA00002988"/>
    </source>
</evidence>
<dbReference type="GO" id="GO:0046872">
    <property type="term" value="F:metal ion binding"/>
    <property type="evidence" value="ECO:0007669"/>
    <property type="project" value="UniProtKB-KW"/>
</dbReference>
<name>A0A6S6S805_9BACT</name>
<dbReference type="GO" id="GO:0006094">
    <property type="term" value="P:gluconeogenesis"/>
    <property type="evidence" value="ECO:0007669"/>
    <property type="project" value="UniProtKB-UniPathway"/>
</dbReference>
<evidence type="ECO:0000256" key="10">
    <source>
        <dbReference type="ARBA" id="ARBA00022777"/>
    </source>
</evidence>
<keyword evidence="9" id="KW-0547">Nucleotide-binding</keyword>
<evidence type="ECO:0000256" key="7">
    <source>
        <dbReference type="ARBA" id="ARBA00022679"/>
    </source>
</evidence>
<dbReference type="Gene3D" id="3.30.1490.20">
    <property type="entry name" value="ATP-grasp fold, A domain"/>
    <property type="match status" value="1"/>
</dbReference>
<evidence type="ECO:0000256" key="6">
    <source>
        <dbReference type="ARBA" id="ARBA00021623"/>
    </source>
</evidence>
<evidence type="ECO:0000313" key="16">
    <source>
        <dbReference type="EMBL" id="CAA6801587.1"/>
    </source>
</evidence>
<keyword evidence="8" id="KW-0479">Metal-binding</keyword>
<dbReference type="GO" id="GO:0008986">
    <property type="term" value="F:pyruvate, water dikinase activity"/>
    <property type="evidence" value="ECO:0007669"/>
    <property type="project" value="UniProtKB-EC"/>
</dbReference>
<evidence type="ECO:0000256" key="13">
    <source>
        <dbReference type="ARBA" id="ARBA00033470"/>
    </source>
</evidence>
<evidence type="ECO:0000256" key="4">
    <source>
        <dbReference type="ARBA" id="ARBA00007837"/>
    </source>
</evidence>
<evidence type="ECO:0000259" key="15">
    <source>
        <dbReference type="Pfam" id="PF01326"/>
    </source>
</evidence>
<evidence type="ECO:0000256" key="12">
    <source>
        <dbReference type="ARBA" id="ARBA00022842"/>
    </source>
</evidence>
<feature type="domain" description="Pyruvate phosphate dikinase AMP/ATP-binding" evidence="15">
    <location>
        <begin position="369"/>
        <end position="583"/>
    </location>
</feature>
<comment type="similarity">
    <text evidence="4">Belongs to the PEP-utilizing enzyme family.</text>
</comment>
<comment type="function">
    <text evidence="2">Catalyzes the phosphorylation of pyruvate to phosphoenolpyruvate.</text>
</comment>
<dbReference type="Pfam" id="PF01326">
    <property type="entry name" value="PPDK_N"/>
    <property type="match status" value="1"/>
</dbReference>
<proteinExistence type="inferred from homology"/>
<dbReference type="InterPro" id="IPR006319">
    <property type="entry name" value="PEP_synth"/>
</dbReference>
<evidence type="ECO:0000256" key="5">
    <source>
        <dbReference type="ARBA" id="ARBA00011996"/>
    </source>
</evidence>
<dbReference type="UniPathway" id="UPA00138"/>
<organism evidence="16">
    <name type="scientific">uncultured Aureispira sp</name>
    <dbReference type="NCBI Taxonomy" id="1331704"/>
    <lineage>
        <taxon>Bacteria</taxon>
        <taxon>Pseudomonadati</taxon>
        <taxon>Bacteroidota</taxon>
        <taxon>Saprospiria</taxon>
        <taxon>Saprospirales</taxon>
        <taxon>Saprospiraceae</taxon>
        <taxon>Aureispira</taxon>
        <taxon>environmental samples</taxon>
    </lineage>
</organism>
<dbReference type="SUPFAM" id="SSF56059">
    <property type="entry name" value="Glutathione synthetase ATP-binding domain-like"/>
    <property type="match status" value="1"/>
</dbReference>
<keyword evidence="7" id="KW-0808">Transferase</keyword>